<dbReference type="EMBL" id="BTGU01000350">
    <property type="protein sequence ID" value="GMN66660.1"/>
    <property type="molecule type" value="Genomic_DNA"/>
</dbReference>
<protein>
    <submittedName>
        <fullName evidence="2">Uncharacterized protein</fullName>
    </submittedName>
</protein>
<feature type="region of interest" description="Disordered" evidence="1">
    <location>
        <begin position="49"/>
        <end position="86"/>
    </location>
</feature>
<reference evidence="2" key="1">
    <citation type="submission" date="2023-07" db="EMBL/GenBank/DDBJ databases">
        <title>draft genome sequence of fig (Ficus carica).</title>
        <authorList>
            <person name="Takahashi T."/>
            <person name="Nishimura K."/>
        </authorList>
    </citation>
    <scope>NUCLEOTIDE SEQUENCE</scope>
</reference>
<keyword evidence="3" id="KW-1185">Reference proteome</keyword>
<dbReference type="AlphaFoldDB" id="A0AA88E2W6"/>
<comment type="caution">
    <text evidence="2">The sequence shown here is derived from an EMBL/GenBank/DDBJ whole genome shotgun (WGS) entry which is preliminary data.</text>
</comment>
<name>A0AA88E2W6_FICCA</name>
<evidence type="ECO:0000256" key="1">
    <source>
        <dbReference type="SAM" id="MobiDB-lite"/>
    </source>
</evidence>
<sequence length="117" mass="12384">MAVGLGGVRATGRRQWAGFGVGGVELGGAWETQTTHTLTAAQIRAPSLTAHAGQSIPASQSPTSRRVEFDSTANENPPTASPSRCPETHVEFEIHVAAVATCRRRNPSQLLLLRLKA</sequence>
<feature type="compositionally biased region" description="Polar residues" evidence="1">
    <location>
        <begin position="71"/>
        <end position="82"/>
    </location>
</feature>
<organism evidence="2 3">
    <name type="scientific">Ficus carica</name>
    <name type="common">Common fig</name>
    <dbReference type="NCBI Taxonomy" id="3494"/>
    <lineage>
        <taxon>Eukaryota</taxon>
        <taxon>Viridiplantae</taxon>
        <taxon>Streptophyta</taxon>
        <taxon>Embryophyta</taxon>
        <taxon>Tracheophyta</taxon>
        <taxon>Spermatophyta</taxon>
        <taxon>Magnoliopsida</taxon>
        <taxon>eudicotyledons</taxon>
        <taxon>Gunneridae</taxon>
        <taxon>Pentapetalae</taxon>
        <taxon>rosids</taxon>
        <taxon>fabids</taxon>
        <taxon>Rosales</taxon>
        <taxon>Moraceae</taxon>
        <taxon>Ficeae</taxon>
        <taxon>Ficus</taxon>
    </lineage>
</organism>
<evidence type="ECO:0000313" key="3">
    <source>
        <dbReference type="Proteomes" id="UP001187192"/>
    </source>
</evidence>
<dbReference type="Proteomes" id="UP001187192">
    <property type="component" value="Unassembled WGS sequence"/>
</dbReference>
<evidence type="ECO:0000313" key="2">
    <source>
        <dbReference type="EMBL" id="GMN66660.1"/>
    </source>
</evidence>
<proteinExistence type="predicted"/>
<accession>A0AA88E2W6</accession>
<gene>
    <name evidence="2" type="ORF">TIFTF001_035720</name>
</gene>